<dbReference type="PROSITE" id="PS50048">
    <property type="entry name" value="ZN2_CY6_FUNGAL_2"/>
    <property type="match status" value="1"/>
</dbReference>
<keyword evidence="6" id="KW-1133">Transmembrane helix</keyword>
<dbReference type="OrthoDB" id="5280547at2759"/>
<sequence>MVYCCRPSKNCLGCRQRRIRCDLQLPACSQCKRAGMKCSGYRDQASLLFRDENVKTQQRSAMAKDRSRRQKEPQRQDRLALTSGTTNAVAVATTTTTAATKWLSSCVDDRGLRFFIDRFTISSHWGRSGHSTIHPYIRELIDNQPVRESLVAIGLAALTNATGEKACHTAALQKYATSINFLRRALQDPVNANVDVTITILVSLSIYEFVSNRPGTLGSWKVHIEGALAFLRQTSKPSLPDRPREMPELQSYLFVAMKYFTSGGNIPGELLTWTPTGCASSFLNAVTSLIDTLVRFVRAADDWRHASYTDSQKIIHAALLFDKELEDWEASLAGDKWTFVTKESNNFSSCYQGKYHVYANAWAYRTLNHYRWSRILVNEILYLNTLKLATPTDAQIMRQQKAVDTICRLAADICFSVPNQTSLLRQETGEDADGPAIYGILVLVLPLMIAGSACGIPDEMHDWVIMMLGVLGSYMGIRFAAESIPGMKQMRELKKAGGSTPWVCPVDFSSMMRATATNRSSSPRPP</sequence>
<dbReference type="InterPro" id="IPR036864">
    <property type="entry name" value="Zn2-C6_fun-type_DNA-bd_sf"/>
</dbReference>
<dbReference type="PANTHER" id="PTHR38791">
    <property type="entry name" value="ZN(II)2CYS6 TRANSCRIPTION FACTOR (EUROFUNG)-RELATED-RELATED"/>
    <property type="match status" value="1"/>
</dbReference>
<keyword evidence="2" id="KW-0238">DNA-binding</keyword>
<dbReference type="Pfam" id="PF11951">
    <property type="entry name" value="Fungal_trans_2"/>
    <property type="match status" value="1"/>
</dbReference>
<dbReference type="AlphaFoldDB" id="A0A0U1M3D5"/>
<feature type="transmembrane region" description="Helical" evidence="6">
    <location>
        <begin position="463"/>
        <end position="481"/>
    </location>
</feature>
<evidence type="ECO:0000256" key="1">
    <source>
        <dbReference type="ARBA" id="ARBA00023015"/>
    </source>
</evidence>
<keyword evidence="9" id="KW-1185">Reference proteome</keyword>
<evidence type="ECO:0000256" key="4">
    <source>
        <dbReference type="ARBA" id="ARBA00023242"/>
    </source>
</evidence>
<dbReference type="STRING" id="28573.A0A0U1M3D5"/>
<keyword evidence="3" id="KW-0804">Transcription</keyword>
<dbReference type="SUPFAM" id="SSF57701">
    <property type="entry name" value="Zn2/Cys6 DNA-binding domain"/>
    <property type="match status" value="1"/>
</dbReference>
<dbReference type="Proteomes" id="UP000054383">
    <property type="component" value="Unassembled WGS sequence"/>
</dbReference>
<reference evidence="8 9" key="1">
    <citation type="submission" date="2015-04" db="EMBL/GenBank/DDBJ databases">
        <authorList>
            <person name="Syromyatnikov M.Y."/>
            <person name="Popov V.N."/>
        </authorList>
    </citation>
    <scope>NUCLEOTIDE SEQUENCE [LARGE SCALE GENOMIC DNA]</scope>
    <source>
        <strain evidence="8">WF-38-12</strain>
    </source>
</reference>
<evidence type="ECO:0000256" key="6">
    <source>
        <dbReference type="SAM" id="Phobius"/>
    </source>
</evidence>
<feature type="region of interest" description="Disordered" evidence="5">
    <location>
        <begin position="56"/>
        <end position="78"/>
    </location>
</feature>
<feature type="compositionally biased region" description="Basic and acidic residues" evidence="5">
    <location>
        <begin position="62"/>
        <end position="78"/>
    </location>
</feature>
<dbReference type="GO" id="GO:0003677">
    <property type="term" value="F:DNA binding"/>
    <property type="evidence" value="ECO:0007669"/>
    <property type="project" value="UniProtKB-KW"/>
</dbReference>
<gene>
    <name evidence="8" type="ORF">PISL3812_06593</name>
</gene>
<dbReference type="InterPro" id="IPR053175">
    <property type="entry name" value="DHMBA_Reg_Transcription_Factor"/>
</dbReference>
<dbReference type="InterPro" id="IPR001138">
    <property type="entry name" value="Zn2Cys6_DnaBD"/>
</dbReference>
<proteinExistence type="predicted"/>
<dbReference type="GO" id="GO:0008270">
    <property type="term" value="F:zinc ion binding"/>
    <property type="evidence" value="ECO:0007669"/>
    <property type="project" value="InterPro"/>
</dbReference>
<dbReference type="PANTHER" id="PTHR38791:SF5">
    <property type="entry name" value="TRANSCRIPTION FACTOR DBAG-RELATED"/>
    <property type="match status" value="1"/>
</dbReference>
<evidence type="ECO:0000313" key="9">
    <source>
        <dbReference type="Proteomes" id="UP000054383"/>
    </source>
</evidence>
<dbReference type="Pfam" id="PF00172">
    <property type="entry name" value="Zn_clus"/>
    <property type="match status" value="1"/>
</dbReference>
<evidence type="ECO:0000256" key="3">
    <source>
        <dbReference type="ARBA" id="ARBA00023163"/>
    </source>
</evidence>
<accession>A0A0U1M3D5</accession>
<dbReference type="GO" id="GO:0000981">
    <property type="term" value="F:DNA-binding transcription factor activity, RNA polymerase II-specific"/>
    <property type="evidence" value="ECO:0007669"/>
    <property type="project" value="InterPro"/>
</dbReference>
<feature type="transmembrane region" description="Helical" evidence="6">
    <location>
        <begin position="436"/>
        <end position="456"/>
    </location>
</feature>
<dbReference type="Gene3D" id="4.10.240.10">
    <property type="entry name" value="Zn(2)-C6 fungal-type DNA-binding domain"/>
    <property type="match status" value="1"/>
</dbReference>
<name>A0A0U1M3D5_TALIS</name>
<keyword evidence="1" id="KW-0805">Transcription regulation</keyword>
<keyword evidence="4" id="KW-0539">Nucleus</keyword>
<keyword evidence="6" id="KW-0472">Membrane</keyword>
<keyword evidence="6" id="KW-0812">Transmembrane</keyword>
<protein>
    <recommendedName>
        <fullName evidence="7">Zn(2)-C6 fungal-type domain-containing protein</fullName>
    </recommendedName>
</protein>
<evidence type="ECO:0000256" key="2">
    <source>
        <dbReference type="ARBA" id="ARBA00023125"/>
    </source>
</evidence>
<dbReference type="CDD" id="cd00067">
    <property type="entry name" value="GAL4"/>
    <property type="match status" value="1"/>
</dbReference>
<organism evidence="8 9">
    <name type="scientific">Talaromyces islandicus</name>
    <name type="common">Penicillium islandicum</name>
    <dbReference type="NCBI Taxonomy" id="28573"/>
    <lineage>
        <taxon>Eukaryota</taxon>
        <taxon>Fungi</taxon>
        <taxon>Dikarya</taxon>
        <taxon>Ascomycota</taxon>
        <taxon>Pezizomycotina</taxon>
        <taxon>Eurotiomycetes</taxon>
        <taxon>Eurotiomycetidae</taxon>
        <taxon>Eurotiales</taxon>
        <taxon>Trichocomaceae</taxon>
        <taxon>Talaromyces</taxon>
        <taxon>Talaromyces sect. Islandici</taxon>
    </lineage>
</organism>
<evidence type="ECO:0000256" key="5">
    <source>
        <dbReference type="SAM" id="MobiDB-lite"/>
    </source>
</evidence>
<evidence type="ECO:0000259" key="7">
    <source>
        <dbReference type="PROSITE" id="PS50048"/>
    </source>
</evidence>
<dbReference type="OMA" id="YEMVSCT"/>
<dbReference type="InterPro" id="IPR021858">
    <property type="entry name" value="Fun_TF"/>
</dbReference>
<feature type="domain" description="Zn(2)-C6 fungal-type" evidence="7">
    <location>
        <begin position="10"/>
        <end position="39"/>
    </location>
</feature>
<evidence type="ECO:0000313" key="8">
    <source>
        <dbReference type="EMBL" id="CRG89556.1"/>
    </source>
</evidence>
<dbReference type="EMBL" id="CVMT01000006">
    <property type="protein sequence ID" value="CRG89556.1"/>
    <property type="molecule type" value="Genomic_DNA"/>
</dbReference>